<sequence length="78" mass="8930">MIDSIRINLDTLIQGFKIDITFSMEVIVTCKKPKDFEKMNIPVYVKELFENSLRSAVQPSFGTPALVAQEFTQCEKFP</sequence>
<accession>A0A4C1SCT8</accession>
<proteinExistence type="predicted"/>
<dbReference type="EMBL" id="BGZK01000004">
    <property type="protein sequence ID" value="GBP00003.1"/>
    <property type="molecule type" value="Genomic_DNA"/>
</dbReference>
<dbReference type="AlphaFoldDB" id="A0A4C1SCT8"/>
<gene>
    <name evidence="1" type="ORF">EVAR_74343_1</name>
</gene>
<comment type="caution">
    <text evidence="1">The sequence shown here is derived from an EMBL/GenBank/DDBJ whole genome shotgun (WGS) entry which is preliminary data.</text>
</comment>
<keyword evidence="2" id="KW-1185">Reference proteome</keyword>
<name>A0A4C1SCT8_EUMVA</name>
<organism evidence="1 2">
    <name type="scientific">Eumeta variegata</name>
    <name type="common">Bagworm moth</name>
    <name type="synonym">Eumeta japonica</name>
    <dbReference type="NCBI Taxonomy" id="151549"/>
    <lineage>
        <taxon>Eukaryota</taxon>
        <taxon>Metazoa</taxon>
        <taxon>Ecdysozoa</taxon>
        <taxon>Arthropoda</taxon>
        <taxon>Hexapoda</taxon>
        <taxon>Insecta</taxon>
        <taxon>Pterygota</taxon>
        <taxon>Neoptera</taxon>
        <taxon>Endopterygota</taxon>
        <taxon>Lepidoptera</taxon>
        <taxon>Glossata</taxon>
        <taxon>Ditrysia</taxon>
        <taxon>Tineoidea</taxon>
        <taxon>Psychidae</taxon>
        <taxon>Oiketicinae</taxon>
        <taxon>Eumeta</taxon>
    </lineage>
</organism>
<evidence type="ECO:0000313" key="2">
    <source>
        <dbReference type="Proteomes" id="UP000299102"/>
    </source>
</evidence>
<protein>
    <submittedName>
        <fullName evidence="1">Uncharacterized protein</fullName>
    </submittedName>
</protein>
<evidence type="ECO:0000313" key="1">
    <source>
        <dbReference type="EMBL" id="GBP00003.1"/>
    </source>
</evidence>
<dbReference type="Proteomes" id="UP000299102">
    <property type="component" value="Unassembled WGS sequence"/>
</dbReference>
<reference evidence="1 2" key="1">
    <citation type="journal article" date="2019" name="Commun. Biol.">
        <title>The bagworm genome reveals a unique fibroin gene that provides high tensile strength.</title>
        <authorList>
            <person name="Kono N."/>
            <person name="Nakamura H."/>
            <person name="Ohtoshi R."/>
            <person name="Tomita M."/>
            <person name="Numata K."/>
            <person name="Arakawa K."/>
        </authorList>
    </citation>
    <scope>NUCLEOTIDE SEQUENCE [LARGE SCALE GENOMIC DNA]</scope>
</reference>